<dbReference type="PROSITE" id="PS51313">
    <property type="entry name" value="VPS28_N"/>
    <property type="match status" value="1"/>
</dbReference>
<name>A0A368G2C5_ANCCA</name>
<evidence type="ECO:0000313" key="8">
    <source>
        <dbReference type="EMBL" id="RCN38623.1"/>
    </source>
</evidence>
<evidence type="ECO:0000256" key="6">
    <source>
        <dbReference type="PROSITE-ProRule" id="PRU00645"/>
    </source>
</evidence>
<evidence type="ECO:0000256" key="3">
    <source>
        <dbReference type="ARBA" id="ARBA00022448"/>
    </source>
</evidence>
<evidence type="ECO:0000313" key="9">
    <source>
        <dbReference type="Proteomes" id="UP000252519"/>
    </source>
</evidence>
<feature type="domain" description="VPS28 N-terminal" evidence="7">
    <location>
        <begin position="1"/>
        <end position="75"/>
    </location>
</feature>
<dbReference type="SUPFAM" id="SSF140111">
    <property type="entry name" value="Endosomal sorting complex assembly domain"/>
    <property type="match status" value="1"/>
</dbReference>
<evidence type="ECO:0000256" key="5">
    <source>
        <dbReference type="ARBA" id="ARBA00022927"/>
    </source>
</evidence>
<keyword evidence="3 6" id="KW-0813">Transport</keyword>
<dbReference type="InterPro" id="IPR038358">
    <property type="entry name" value="VPS28_N_sf"/>
</dbReference>
<comment type="similarity">
    <text evidence="6">Belongs to the VPS28 family.</text>
</comment>
<dbReference type="Pfam" id="PF03997">
    <property type="entry name" value="VPS28"/>
    <property type="match status" value="1"/>
</dbReference>
<comment type="caution">
    <text evidence="8">The sequence shown here is derived from an EMBL/GenBank/DDBJ whole genome shotgun (WGS) entry which is preliminary data.</text>
</comment>
<sequence>MASSQILLNEVKLYENNSEREQMEDMSELFAVLNALEYLEKIFSRDYISNEEYKIECFKLLDLYKVAIRLVHARD</sequence>
<dbReference type="GO" id="GO:0000813">
    <property type="term" value="C:ESCRT I complex"/>
    <property type="evidence" value="ECO:0007669"/>
    <property type="project" value="InterPro"/>
</dbReference>
<organism evidence="8 9">
    <name type="scientific">Ancylostoma caninum</name>
    <name type="common">Dog hookworm</name>
    <dbReference type="NCBI Taxonomy" id="29170"/>
    <lineage>
        <taxon>Eukaryota</taxon>
        <taxon>Metazoa</taxon>
        <taxon>Ecdysozoa</taxon>
        <taxon>Nematoda</taxon>
        <taxon>Chromadorea</taxon>
        <taxon>Rhabditida</taxon>
        <taxon>Rhabditina</taxon>
        <taxon>Rhabditomorpha</taxon>
        <taxon>Strongyloidea</taxon>
        <taxon>Ancylostomatidae</taxon>
        <taxon>Ancylostomatinae</taxon>
        <taxon>Ancylostoma</taxon>
    </lineage>
</organism>
<dbReference type="Gene3D" id="1.20.1440.200">
    <property type="match status" value="1"/>
</dbReference>
<gene>
    <name evidence="8" type="ORF">ANCCAN_15470</name>
</gene>
<dbReference type="PANTHER" id="PTHR12937:SF0">
    <property type="entry name" value="VACUOLAR PROTEIN SORTING-ASSOCIATED PROTEIN 28 HOMOLOG"/>
    <property type="match status" value="1"/>
</dbReference>
<dbReference type="AlphaFoldDB" id="A0A368G2C5"/>
<dbReference type="InterPro" id="IPR007143">
    <property type="entry name" value="Vps28"/>
</dbReference>
<dbReference type="GO" id="GO:0043328">
    <property type="term" value="P:protein transport to vacuole involved in ubiquitin-dependent protein catabolic process via the multivesicular body sorting pathway"/>
    <property type="evidence" value="ECO:0007669"/>
    <property type="project" value="TreeGrafter"/>
</dbReference>
<keyword evidence="5 6" id="KW-0653">Protein transport</keyword>
<evidence type="ECO:0000256" key="2">
    <source>
        <dbReference type="ARBA" id="ARBA00020968"/>
    </source>
</evidence>
<dbReference type="STRING" id="29170.A0A368G2C5"/>
<keyword evidence="4" id="KW-0967">Endosome</keyword>
<evidence type="ECO:0000259" key="7">
    <source>
        <dbReference type="PROSITE" id="PS51313"/>
    </source>
</evidence>
<dbReference type="EMBL" id="JOJR01000386">
    <property type="protein sequence ID" value="RCN38623.1"/>
    <property type="molecule type" value="Genomic_DNA"/>
</dbReference>
<accession>A0A368G2C5</accession>
<protein>
    <recommendedName>
        <fullName evidence="2">Vacuolar protein sorting-associated protein 28 homolog</fullName>
    </recommendedName>
</protein>
<dbReference type="Proteomes" id="UP000252519">
    <property type="component" value="Unassembled WGS sequence"/>
</dbReference>
<dbReference type="PANTHER" id="PTHR12937">
    <property type="entry name" value="VACUOLAR PROTEIN SORTING 28, ISOFORM 2 VPS28"/>
    <property type="match status" value="1"/>
</dbReference>
<dbReference type="OrthoDB" id="2671at2759"/>
<proteinExistence type="inferred from homology"/>
<keyword evidence="9" id="KW-1185">Reference proteome</keyword>
<reference evidence="8 9" key="1">
    <citation type="submission" date="2014-10" db="EMBL/GenBank/DDBJ databases">
        <title>Draft genome of the hookworm Ancylostoma caninum.</title>
        <authorList>
            <person name="Mitreva M."/>
        </authorList>
    </citation>
    <scope>NUCLEOTIDE SEQUENCE [LARGE SCALE GENOMIC DNA]</scope>
    <source>
        <strain evidence="8 9">Baltimore</strain>
    </source>
</reference>
<evidence type="ECO:0000256" key="1">
    <source>
        <dbReference type="ARBA" id="ARBA00004177"/>
    </source>
</evidence>
<dbReference type="InterPro" id="IPR037202">
    <property type="entry name" value="ESCRT_assembly_dom"/>
</dbReference>
<dbReference type="InterPro" id="IPR017898">
    <property type="entry name" value="VPS28_N"/>
</dbReference>
<evidence type="ECO:0000256" key="4">
    <source>
        <dbReference type="ARBA" id="ARBA00022753"/>
    </source>
</evidence>
<comment type="subcellular location">
    <subcellularLocation>
        <location evidence="1">Endosome</location>
    </subcellularLocation>
</comment>
<dbReference type="GO" id="GO:0044877">
    <property type="term" value="F:protein-containing complex binding"/>
    <property type="evidence" value="ECO:0007669"/>
    <property type="project" value="TreeGrafter"/>
</dbReference>